<evidence type="ECO:0000256" key="1">
    <source>
        <dbReference type="SAM" id="MobiDB-lite"/>
    </source>
</evidence>
<name>A0ABU9YZA6_9RHOO</name>
<dbReference type="PANTHER" id="PTHR34404">
    <property type="entry name" value="REGULATORY PROTEIN, FMDB FAMILY"/>
    <property type="match status" value="1"/>
</dbReference>
<comment type="caution">
    <text evidence="3">The sequence shown here is derived from an EMBL/GenBank/DDBJ whole genome shotgun (WGS) entry which is preliminary data.</text>
</comment>
<protein>
    <submittedName>
        <fullName evidence="3">Zinc ribbon domain-containing protein</fullName>
    </submittedName>
</protein>
<organism evidence="3 4">
    <name type="scientific">Uliginosibacterium sediminicola</name>
    <dbReference type="NCBI Taxonomy" id="2024550"/>
    <lineage>
        <taxon>Bacteria</taxon>
        <taxon>Pseudomonadati</taxon>
        <taxon>Pseudomonadota</taxon>
        <taxon>Betaproteobacteria</taxon>
        <taxon>Rhodocyclales</taxon>
        <taxon>Zoogloeaceae</taxon>
        <taxon>Uliginosibacterium</taxon>
    </lineage>
</organism>
<evidence type="ECO:0000259" key="2">
    <source>
        <dbReference type="SMART" id="SM00834"/>
    </source>
</evidence>
<sequence length="97" mass="9625">MPIYEYRCSACGLQKDHLQKVSDPLIDTCPACGSKSYSKALSAAGFQLKGSGWYATDFKGGGSSSSASTSSGASAAAASSSTADTPAPSCGTGCACH</sequence>
<gene>
    <name evidence="3" type="ORF">ABDB84_11345</name>
</gene>
<dbReference type="Proteomes" id="UP001410394">
    <property type="component" value="Unassembled WGS sequence"/>
</dbReference>
<feature type="domain" description="Putative regulatory protein FmdB zinc ribbon" evidence="2">
    <location>
        <begin position="1"/>
        <end position="42"/>
    </location>
</feature>
<reference evidence="3 4" key="1">
    <citation type="journal article" date="2018" name="Int. J. Syst. Evol. Microbiol.">
        <title>Uliginosibacterium sediminicola sp. nov., isolated from freshwater sediment.</title>
        <authorList>
            <person name="Hwang W.M."/>
            <person name="Kim S.M."/>
            <person name="Kang K."/>
            <person name="Ahn T.Y."/>
        </authorList>
    </citation>
    <scope>NUCLEOTIDE SEQUENCE [LARGE SCALE GENOMIC DNA]</scope>
    <source>
        <strain evidence="3 4">M1-21</strain>
    </source>
</reference>
<dbReference type="EMBL" id="JBDIVE010000005">
    <property type="protein sequence ID" value="MEN3069075.1"/>
    <property type="molecule type" value="Genomic_DNA"/>
</dbReference>
<keyword evidence="4" id="KW-1185">Reference proteome</keyword>
<dbReference type="NCBIfam" id="TIGR02605">
    <property type="entry name" value="CxxC_CxxC_SSSS"/>
    <property type="match status" value="1"/>
</dbReference>
<dbReference type="SMART" id="SM00834">
    <property type="entry name" value="CxxC_CXXC_SSSS"/>
    <property type="match status" value="1"/>
</dbReference>
<dbReference type="PANTHER" id="PTHR34404:SF2">
    <property type="entry name" value="CONSERVED SERINE RICH PROTEIN"/>
    <property type="match status" value="1"/>
</dbReference>
<evidence type="ECO:0000313" key="3">
    <source>
        <dbReference type="EMBL" id="MEN3069075.1"/>
    </source>
</evidence>
<evidence type="ECO:0000313" key="4">
    <source>
        <dbReference type="Proteomes" id="UP001410394"/>
    </source>
</evidence>
<feature type="region of interest" description="Disordered" evidence="1">
    <location>
        <begin position="78"/>
        <end position="97"/>
    </location>
</feature>
<accession>A0ABU9YZA6</accession>
<dbReference type="RefSeq" id="WP_345919842.1">
    <property type="nucleotide sequence ID" value="NZ_JBDIVE010000005.1"/>
</dbReference>
<dbReference type="Pfam" id="PF09723">
    <property type="entry name" value="Zn_ribbon_8"/>
    <property type="match status" value="1"/>
</dbReference>
<dbReference type="InterPro" id="IPR013429">
    <property type="entry name" value="Regulatory_FmdB_Zinc_ribbon"/>
</dbReference>
<proteinExistence type="predicted"/>